<dbReference type="OrthoDB" id="8163830at2"/>
<dbReference type="EMBL" id="SPKJ01000053">
    <property type="protein sequence ID" value="MYZ48931.1"/>
    <property type="molecule type" value="Genomic_DNA"/>
</dbReference>
<protein>
    <submittedName>
        <fullName evidence="2">Uncharacterized protein</fullName>
    </submittedName>
</protein>
<keyword evidence="1" id="KW-1133">Transmembrane helix</keyword>
<keyword evidence="3" id="KW-1185">Reference proteome</keyword>
<dbReference type="RefSeq" id="WP_161141277.1">
    <property type="nucleotide sequence ID" value="NZ_SPKJ01000053.1"/>
</dbReference>
<feature type="transmembrane region" description="Helical" evidence="1">
    <location>
        <begin position="12"/>
        <end position="32"/>
    </location>
</feature>
<reference evidence="2" key="1">
    <citation type="submission" date="2019-03" db="EMBL/GenBank/DDBJ databases">
        <title>Afifella sp. nov., isolated from activated sludge.</title>
        <authorList>
            <person name="Li Q."/>
            <person name="Liu Y."/>
        </authorList>
    </citation>
    <scope>NUCLEOTIDE SEQUENCE</scope>
    <source>
        <strain evidence="2">L72</strain>
    </source>
</reference>
<feature type="transmembrane region" description="Helical" evidence="1">
    <location>
        <begin position="52"/>
        <end position="73"/>
    </location>
</feature>
<evidence type="ECO:0000313" key="2">
    <source>
        <dbReference type="EMBL" id="MYZ48931.1"/>
    </source>
</evidence>
<keyword evidence="1" id="KW-0472">Membrane</keyword>
<comment type="caution">
    <text evidence="2">The sequence shown here is derived from an EMBL/GenBank/DDBJ whole genome shotgun (WGS) entry which is preliminary data.</text>
</comment>
<gene>
    <name evidence="2" type="ORF">E4O86_14545</name>
</gene>
<accession>A0A964T5K0</accession>
<organism evidence="2 3">
    <name type="scientific">Propylenella binzhouense</name>
    <dbReference type="NCBI Taxonomy" id="2555902"/>
    <lineage>
        <taxon>Bacteria</taxon>
        <taxon>Pseudomonadati</taxon>
        <taxon>Pseudomonadota</taxon>
        <taxon>Alphaproteobacteria</taxon>
        <taxon>Hyphomicrobiales</taxon>
        <taxon>Propylenellaceae</taxon>
        <taxon>Propylenella</taxon>
    </lineage>
</organism>
<evidence type="ECO:0000313" key="3">
    <source>
        <dbReference type="Proteomes" id="UP000773614"/>
    </source>
</evidence>
<feature type="transmembrane region" description="Helical" evidence="1">
    <location>
        <begin position="94"/>
        <end position="115"/>
    </location>
</feature>
<sequence length="120" mass="12265">MSRAEMPAGRALVFMAGGLIVWACQFGLVYAINTHACSFGWGSARIGGAGLVQLLVGVVTAVALAALLVLFLASLSRGEGEARRDPAIRFVRGMAAAVAMFGALAVAWTAVPALVSMPCA</sequence>
<name>A0A964T5K0_9HYPH</name>
<evidence type="ECO:0000256" key="1">
    <source>
        <dbReference type="SAM" id="Phobius"/>
    </source>
</evidence>
<keyword evidence="1" id="KW-0812">Transmembrane</keyword>
<dbReference type="Proteomes" id="UP000773614">
    <property type="component" value="Unassembled WGS sequence"/>
</dbReference>
<dbReference type="AlphaFoldDB" id="A0A964T5K0"/>
<proteinExistence type="predicted"/>